<protein>
    <submittedName>
        <fullName evidence="2">Uncharacterized protein</fullName>
    </submittedName>
</protein>
<feature type="compositionally biased region" description="Basic and acidic residues" evidence="1">
    <location>
        <begin position="213"/>
        <end position="222"/>
    </location>
</feature>
<reference evidence="2" key="1">
    <citation type="journal article" date="2021" name="Nat. Commun.">
        <title>Genetic determinants of endophytism in the Arabidopsis root mycobiome.</title>
        <authorList>
            <person name="Mesny F."/>
            <person name="Miyauchi S."/>
            <person name="Thiergart T."/>
            <person name="Pickel B."/>
            <person name="Atanasova L."/>
            <person name="Karlsson M."/>
            <person name="Huettel B."/>
            <person name="Barry K.W."/>
            <person name="Haridas S."/>
            <person name="Chen C."/>
            <person name="Bauer D."/>
            <person name="Andreopoulos W."/>
            <person name="Pangilinan J."/>
            <person name="LaButti K."/>
            <person name="Riley R."/>
            <person name="Lipzen A."/>
            <person name="Clum A."/>
            <person name="Drula E."/>
            <person name="Henrissat B."/>
            <person name="Kohler A."/>
            <person name="Grigoriev I.V."/>
            <person name="Martin F.M."/>
            <person name="Hacquard S."/>
        </authorList>
    </citation>
    <scope>NUCLEOTIDE SEQUENCE</scope>
    <source>
        <strain evidence="2">MPI-CAGE-CH-0230</strain>
    </source>
</reference>
<organism evidence="2 3">
    <name type="scientific">Microdochium trichocladiopsis</name>
    <dbReference type="NCBI Taxonomy" id="1682393"/>
    <lineage>
        <taxon>Eukaryota</taxon>
        <taxon>Fungi</taxon>
        <taxon>Dikarya</taxon>
        <taxon>Ascomycota</taxon>
        <taxon>Pezizomycotina</taxon>
        <taxon>Sordariomycetes</taxon>
        <taxon>Xylariomycetidae</taxon>
        <taxon>Xylariales</taxon>
        <taxon>Microdochiaceae</taxon>
        <taxon>Microdochium</taxon>
    </lineage>
</organism>
<keyword evidence="3" id="KW-1185">Reference proteome</keyword>
<dbReference type="OrthoDB" id="5426563at2759"/>
<feature type="compositionally biased region" description="Basic and acidic residues" evidence="1">
    <location>
        <begin position="584"/>
        <end position="595"/>
    </location>
</feature>
<sequence length="605" mass="66554">MCSVFSGPDKYADAAEHSDWHASLTSKRALKKEGYESEDLLYIHEKRRRLLQTGDWTGVNRQIPVAVDFERSPARNRIPGWNKKVSSPQAVGILRASDGLNAATRYRGFPQSGLHPPSESSYRIHIGSHQAQRQYAPVLENDTQQLQAPSCSSTSGASRRSSSCVSSLYGCRQHRLPGAEKPEQTTASARRQPQEADLGQQGGSCRYSASTRQSRDSSLEGHLPHITYSSSVIHVPVPHRHARRFDAVLDWSPTKSDNAPSSVEVEIGDHGRRMVTHKQQANEASWRSWLDPSSCSPSSASPSLPPHISISPGISELPSLMALELPEFDSFCVEKSRNRETFAQPKNDRRVPDQRMPETIPTNASITAVANNDATVLLDFAIEQRRLTKGQEQKVKALTKQERDDLDNRKWMGFLFDGDENSSDIVNNALDEATFRAAQVASRRDQVSPKTPAKAPVNNPFHETSSLATCGTKKRQTVPVMKWESEACDALSPQLHHSSLAAMPHSLPSSPEPDQSSHENVSMAENATSTEDKLTPKPLFTMPSTFVGKLAVSGCGPGPALHKSCLPLLSSTCGAKRGRRKRKALDGRPEIRNLPDFDGDPIEES</sequence>
<name>A0A9P8XZV9_9PEZI</name>
<feature type="region of interest" description="Disordered" evidence="1">
    <location>
        <begin position="175"/>
        <end position="222"/>
    </location>
</feature>
<accession>A0A9P8XZV9</accession>
<feature type="region of interest" description="Disordered" evidence="1">
    <location>
        <begin position="501"/>
        <end position="537"/>
    </location>
</feature>
<feature type="region of interest" description="Disordered" evidence="1">
    <location>
        <begin position="576"/>
        <end position="605"/>
    </location>
</feature>
<evidence type="ECO:0000313" key="2">
    <source>
        <dbReference type="EMBL" id="KAH7026224.1"/>
    </source>
</evidence>
<comment type="caution">
    <text evidence="2">The sequence shown here is derived from an EMBL/GenBank/DDBJ whole genome shotgun (WGS) entry which is preliminary data.</text>
</comment>
<feature type="compositionally biased region" description="Polar residues" evidence="1">
    <location>
        <begin position="507"/>
        <end position="529"/>
    </location>
</feature>
<feature type="region of interest" description="Disordered" evidence="1">
    <location>
        <begin position="441"/>
        <end position="465"/>
    </location>
</feature>
<gene>
    <name evidence="2" type="ORF">B0I36DRAFT_155472</name>
</gene>
<dbReference type="AlphaFoldDB" id="A0A9P8XZV9"/>
<feature type="compositionally biased region" description="Low complexity" evidence="1">
    <location>
        <begin position="292"/>
        <end position="304"/>
    </location>
</feature>
<dbReference type="GeneID" id="70178137"/>
<dbReference type="RefSeq" id="XP_046009441.1">
    <property type="nucleotide sequence ID" value="XM_046148591.1"/>
</dbReference>
<dbReference type="Proteomes" id="UP000756346">
    <property type="component" value="Unassembled WGS sequence"/>
</dbReference>
<proteinExistence type="predicted"/>
<evidence type="ECO:0000256" key="1">
    <source>
        <dbReference type="SAM" id="MobiDB-lite"/>
    </source>
</evidence>
<feature type="region of interest" description="Disordered" evidence="1">
    <location>
        <begin position="277"/>
        <end position="304"/>
    </location>
</feature>
<dbReference type="EMBL" id="JAGTJQ010000008">
    <property type="protein sequence ID" value="KAH7026224.1"/>
    <property type="molecule type" value="Genomic_DNA"/>
</dbReference>
<evidence type="ECO:0000313" key="3">
    <source>
        <dbReference type="Proteomes" id="UP000756346"/>
    </source>
</evidence>